<sequence>MIGACTTFAEANAEWNWDWAKTPASWDGFVGSMDELKVYNVALSDGQVAKLYKDENK</sequence>
<organism evidence="1">
    <name type="scientific">bioreactor metagenome</name>
    <dbReference type="NCBI Taxonomy" id="1076179"/>
    <lineage>
        <taxon>unclassified sequences</taxon>
        <taxon>metagenomes</taxon>
        <taxon>ecological metagenomes</taxon>
    </lineage>
</organism>
<proteinExistence type="predicted"/>
<gene>
    <name evidence="1" type="ORF">SDC9_208057</name>
</gene>
<accession>A0A645JC56</accession>
<evidence type="ECO:0008006" key="2">
    <source>
        <dbReference type="Google" id="ProtNLM"/>
    </source>
</evidence>
<name>A0A645JC56_9ZZZZ</name>
<comment type="caution">
    <text evidence="1">The sequence shown here is derived from an EMBL/GenBank/DDBJ whole genome shotgun (WGS) entry which is preliminary data.</text>
</comment>
<dbReference type="SUPFAM" id="SSF49899">
    <property type="entry name" value="Concanavalin A-like lectins/glucanases"/>
    <property type="match status" value="1"/>
</dbReference>
<dbReference type="EMBL" id="VSSQ01135455">
    <property type="protein sequence ID" value="MPN60329.1"/>
    <property type="molecule type" value="Genomic_DNA"/>
</dbReference>
<reference evidence="1" key="1">
    <citation type="submission" date="2019-08" db="EMBL/GenBank/DDBJ databases">
        <authorList>
            <person name="Kucharzyk K."/>
            <person name="Murdoch R.W."/>
            <person name="Higgins S."/>
            <person name="Loffler F."/>
        </authorList>
    </citation>
    <scope>NUCLEOTIDE SEQUENCE</scope>
</reference>
<dbReference type="Gene3D" id="2.60.120.200">
    <property type="match status" value="1"/>
</dbReference>
<dbReference type="AlphaFoldDB" id="A0A645JC56"/>
<evidence type="ECO:0000313" key="1">
    <source>
        <dbReference type="EMBL" id="MPN60329.1"/>
    </source>
</evidence>
<protein>
    <recommendedName>
        <fullName evidence="2">LamG-like jellyroll fold domain-containing protein</fullName>
    </recommendedName>
</protein>
<dbReference type="InterPro" id="IPR013320">
    <property type="entry name" value="ConA-like_dom_sf"/>
</dbReference>